<reference evidence="2" key="1">
    <citation type="journal article" date="2023" name="Mol. Phylogenet. Evol.">
        <title>Genome-scale phylogeny and comparative genomics of the fungal order Sordariales.</title>
        <authorList>
            <person name="Hensen N."/>
            <person name="Bonometti L."/>
            <person name="Westerberg I."/>
            <person name="Brannstrom I.O."/>
            <person name="Guillou S."/>
            <person name="Cros-Aarteil S."/>
            <person name="Calhoun S."/>
            <person name="Haridas S."/>
            <person name="Kuo A."/>
            <person name="Mondo S."/>
            <person name="Pangilinan J."/>
            <person name="Riley R."/>
            <person name="LaButti K."/>
            <person name="Andreopoulos B."/>
            <person name="Lipzen A."/>
            <person name="Chen C."/>
            <person name="Yan M."/>
            <person name="Daum C."/>
            <person name="Ng V."/>
            <person name="Clum A."/>
            <person name="Steindorff A."/>
            <person name="Ohm R.A."/>
            <person name="Martin F."/>
            <person name="Silar P."/>
            <person name="Natvig D.O."/>
            <person name="Lalanne C."/>
            <person name="Gautier V."/>
            <person name="Ament-Velasquez S.L."/>
            <person name="Kruys A."/>
            <person name="Hutchinson M.I."/>
            <person name="Powell A.J."/>
            <person name="Barry K."/>
            <person name="Miller A.N."/>
            <person name="Grigoriev I.V."/>
            <person name="Debuchy R."/>
            <person name="Gladieux P."/>
            <person name="Hiltunen Thoren M."/>
            <person name="Johannesson H."/>
        </authorList>
    </citation>
    <scope>NUCLEOTIDE SEQUENCE</scope>
    <source>
        <strain evidence="2">CBS 560.94</strain>
    </source>
</reference>
<dbReference type="AlphaFoldDB" id="A0AAE0MPK5"/>
<protein>
    <submittedName>
        <fullName evidence="2">Uncharacterized protein</fullName>
    </submittedName>
</protein>
<dbReference type="GeneID" id="87862909"/>
<dbReference type="RefSeq" id="XP_062678799.1">
    <property type="nucleotide sequence ID" value="XM_062825755.1"/>
</dbReference>
<dbReference type="Proteomes" id="UP001278500">
    <property type="component" value="Unassembled WGS sequence"/>
</dbReference>
<organism evidence="2 3">
    <name type="scientific">Neurospora tetraspora</name>
    <dbReference type="NCBI Taxonomy" id="94610"/>
    <lineage>
        <taxon>Eukaryota</taxon>
        <taxon>Fungi</taxon>
        <taxon>Dikarya</taxon>
        <taxon>Ascomycota</taxon>
        <taxon>Pezizomycotina</taxon>
        <taxon>Sordariomycetes</taxon>
        <taxon>Sordariomycetidae</taxon>
        <taxon>Sordariales</taxon>
        <taxon>Sordariaceae</taxon>
        <taxon>Neurospora</taxon>
    </lineage>
</organism>
<accession>A0AAE0MPK5</accession>
<sequence length="103" mass="11314">MTMKNQLAELEGWDTSDLDEDDSSEEPNAGSKHSVDGSQAAIEDGHSTKTQSDYTIVGSTSGPSGPGEMARKIDTSDLDPVPNRIDMARQENERRQTEDLQRF</sequence>
<comment type="caution">
    <text evidence="2">The sequence shown here is derived from an EMBL/GenBank/DDBJ whole genome shotgun (WGS) entry which is preliminary data.</text>
</comment>
<proteinExistence type="predicted"/>
<keyword evidence="3" id="KW-1185">Reference proteome</keyword>
<name>A0AAE0MPK5_9PEZI</name>
<feature type="compositionally biased region" description="Acidic residues" evidence="1">
    <location>
        <begin position="11"/>
        <end position="25"/>
    </location>
</feature>
<evidence type="ECO:0000313" key="3">
    <source>
        <dbReference type="Proteomes" id="UP001278500"/>
    </source>
</evidence>
<evidence type="ECO:0000313" key="2">
    <source>
        <dbReference type="EMBL" id="KAK3339439.1"/>
    </source>
</evidence>
<evidence type="ECO:0000256" key="1">
    <source>
        <dbReference type="SAM" id="MobiDB-lite"/>
    </source>
</evidence>
<reference evidence="2" key="2">
    <citation type="submission" date="2023-06" db="EMBL/GenBank/DDBJ databases">
        <authorList>
            <consortium name="Lawrence Berkeley National Laboratory"/>
            <person name="Haridas S."/>
            <person name="Hensen N."/>
            <person name="Bonometti L."/>
            <person name="Westerberg I."/>
            <person name="Brannstrom I.O."/>
            <person name="Guillou S."/>
            <person name="Cros-Aarteil S."/>
            <person name="Calhoun S."/>
            <person name="Kuo A."/>
            <person name="Mondo S."/>
            <person name="Pangilinan J."/>
            <person name="Riley R."/>
            <person name="Labutti K."/>
            <person name="Andreopoulos B."/>
            <person name="Lipzen A."/>
            <person name="Chen C."/>
            <person name="Yanf M."/>
            <person name="Daum C."/>
            <person name="Ng V."/>
            <person name="Clum A."/>
            <person name="Steindorff A."/>
            <person name="Ohm R."/>
            <person name="Martin F."/>
            <person name="Silar P."/>
            <person name="Natvig D."/>
            <person name="Lalanne C."/>
            <person name="Gautier V."/>
            <person name="Ament-Velasquez S.L."/>
            <person name="Kruys A."/>
            <person name="Hutchinson M.I."/>
            <person name="Powell A.J."/>
            <person name="Barry K."/>
            <person name="Miller A.N."/>
            <person name="Grigoriev I.V."/>
            <person name="Debuchy R."/>
            <person name="Gladieux P."/>
            <person name="Thoren M.H."/>
            <person name="Johannesson H."/>
        </authorList>
    </citation>
    <scope>NUCLEOTIDE SEQUENCE</scope>
    <source>
        <strain evidence="2">CBS 560.94</strain>
    </source>
</reference>
<gene>
    <name evidence="2" type="ORF">B0H65DRAFT_445622</name>
</gene>
<feature type="compositionally biased region" description="Polar residues" evidence="1">
    <location>
        <begin position="48"/>
        <end position="63"/>
    </location>
</feature>
<dbReference type="EMBL" id="JAUEPP010000007">
    <property type="protein sequence ID" value="KAK3339439.1"/>
    <property type="molecule type" value="Genomic_DNA"/>
</dbReference>
<feature type="region of interest" description="Disordered" evidence="1">
    <location>
        <begin position="1"/>
        <end position="83"/>
    </location>
</feature>